<dbReference type="EMBL" id="JBBNAF010000011">
    <property type="protein sequence ID" value="KAK9097883.1"/>
    <property type="molecule type" value="Genomic_DNA"/>
</dbReference>
<accession>A0AAP0EXT1</accession>
<reference evidence="1 2" key="1">
    <citation type="submission" date="2024-01" db="EMBL/GenBank/DDBJ databases">
        <title>Genome assemblies of Stephania.</title>
        <authorList>
            <person name="Yang L."/>
        </authorList>
    </citation>
    <scope>NUCLEOTIDE SEQUENCE [LARGE SCALE GENOMIC DNA]</scope>
    <source>
        <strain evidence="1">YNDBR</strain>
        <tissue evidence="1">Leaf</tissue>
    </source>
</reference>
<protein>
    <submittedName>
        <fullName evidence="1">Uncharacterized protein</fullName>
    </submittedName>
</protein>
<sequence length="88" mass="10126">MTVESNVGFALDCQLQMRRTMAWSHLGRHITELLHYPHQRTLTSSSPSLPPLPKPIISRSINPAQFLRVCTILYQQQNSPIQRLHSHL</sequence>
<evidence type="ECO:0000313" key="1">
    <source>
        <dbReference type="EMBL" id="KAK9097883.1"/>
    </source>
</evidence>
<dbReference type="Proteomes" id="UP001420932">
    <property type="component" value="Unassembled WGS sequence"/>
</dbReference>
<gene>
    <name evidence="1" type="ORF">Syun_024928</name>
</gene>
<comment type="caution">
    <text evidence="1">The sequence shown here is derived from an EMBL/GenBank/DDBJ whole genome shotgun (WGS) entry which is preliminary data.</text>
</comment>
<name>A0AAP0EXT1_9MAGN</name>
<evidence type="ECO:0000313" key="2">
    <source>
        <dbReference type="Proteomes" id="UP001420932"/>
    </source>
</evidence>
<organism evidence="1 2">
    <name type="scientific">Stephania yunnanensis</name>
    <dbReference type="NCBI Taxonomy" id="152371"/>
    <lineage>
        <taxon>Eukaryota</taxon>
        <taxon>Viridiplantae</taxon>
        <taxon>Streptophyta</taxon>
        <taxon>Embryophyta</taxon>
        <taxon>Tracheophyta</taxon>
        <taxon>Spermatophyta</taxon>
        <taxon>Magnoliopsida</taxon>
        <taxon>Ranunculales</taxon>
        <taxon>Menispermaceae</taxon>
        <taxon>Menispermoideae</taxon>
        <taxon>Cissampelideae</taxon>
        <taxon>Stephania</taxon>
    </lineage>
</organism>
<keyword evidence="2" id="KW-1185">Reference proteome</keyword>
<proteinExistence type="predicted"/>
<dbReference type="AlphaFoldDB" id="A0AAP0EXT1"/>